<dbReference type="InterPro" id="IPR036161">
    <property type="entry name" value="RPB6/omega-like_sf"/>
</dbReference>
<sequence length="172" mass="19836">MDEYANEVEDEIVEEEFDEGDALEEVEEEQTEQQRAEAADVVKLFKQHPEIWIPYEEQIQERLVIQVPEVATPGNTSEVTDMVTSLRDISLLDANHTTYPFLNGYEKTKCISFRASQINNGAKPYILVPTGVNDSYQIAKMELEARRLPFIVKRPMPDGTYEVWRLNDLLIL</sequence>
<evidence type="ECO:0000256" key="1">
    <source>
        <dbReference type="ARBA" id="ARBA00022478"/>
    </source>
</evidence>
<dbReference type="GO" id="GO:0000428">
    <property type="term" value="C:DNA-directed RNA polymerase complex"/>
    <property type="evidence" value="ECO:0007669"/>
    <property type="project" value="UniProtKB-KW"/>
</dbReference>
<name>A0A6C0LN66_9ZZZZ</name>
<dbReference type="AlphaFoldDB" id="A0A6C0LN66"/>
<proteinExistence type="predicted"/>
<dbReference type="SUPFAM" id="SSF63562">
    <property type="entry name" value="RPB6/omega subunit-like"/>
    <property type="match status" value="1"/>
</dbReference>
<dbReference type="GO" id="GO:0006360">
    <property type="term" value="P:transcription by RNA polymerase I"/>
    <property type="evidence" value="ECO:0007669"/>
    <property type="project" value="TreeGrafter"/>
</dbReference>
<dbReference type="GO" id="GO:0006366">
    <property type="term" value="P:transcription by RNA polymerase II"/>
    <property type="evidence" value="ECO:0007669"/>
    <property type="project" value="TreeGrafter"/>
</dbReference>
<protein>
    <submittedName>
        <fullName evidence="3">Uncharacterized protein</fullName>
    </submittedName>
</protein>
<accession>A0A6C0LN66</accession>
<dbReference type="PANTHER" id="PTHR47227">
    <property type="entry name" value="DNA-DIRECTED RNA POLYMERASE SUBUNIT K"/>
    <property type="match status" value="1"/>
</dbReference>
<evidence type="ECO:0000256" key="2">
    <source>
        <dbReference type="ARBA" id="ARBA00023163"/>
    </source>
</evidence>
<reference evidence="3" key="1">
    <citation type="journal article" date="2020" name="Nature">
        <title>Giant virus diversity and host interactions through global metagenomics.</title>
        <authorList>
            <person name="Schulz F."/>
            <person name="Roux S."/>
            <person name="Paez-Espino D."/>
            <person name="Jungbluth S."/>
            <person name="Walsh D.A."/>
            <person name="Denef V.J."/>
            <person name="McMahon K.D."/>
            <person name="Konstantinidis K.T."/>
            <person name="Eloe-Fadrosh E.A."/>
            <person name="Kyrpides N.C."/>
            <person name="Woyke T."/>
        </authorList>
    </citation>
    <scope>NUCLEOTIDE SEQUENCE</scope>
    <source>
        <strain evidence="3">GVMAG-M-3300027963-41</strain>
    </source>
</reference>
<dbReference type="EMBL" id="MN740533">
    <property type="protein sequence ID" value="QHU31800.1"/>
    <property type="molecule type" value="Genomic_DNA"/>
</dbReference>
<dbReference type="GO" id="GO:0042797">
    <property type="term" value="P:tRNA transcription by RNA polymerase III"/>
    <property type="evidence" value="ECO:0007669"/>
    <property type="project" value="TreeGrafter"/>
</dbReference>
<dbReference type="Gene3D" id="3.90.940.10">
    <property type="match status" value="1"/>
</dbReference>
<keyword evidence="1" id="KW-0240">DNA-directed RNA polymerase</keyword>
<evidence type="ECO:0000313" key="3">
    <source>
        <dbReference type="EMBL" id="QHU31800.1"/>
    </source>
</evidence>
<dbReference type="GO" id="GO:0003899">
    <property type="term" value="F:DNA-directed RNA polymerase activity"/>
    <property type="evidence" value="ECO:0007669"/>
    <property type="project" value="InterPro"/>
</dbReference>
<dbReference type="GO" id="GO:0003677">
    <property type="term" value="F:DNA binding"/>
    <property type="evidence" value="ECO:0007669"/>
    <property type="project" value="InterPro"/>
</dbReference>
<keyword evidence="2" id="KW-0804">Transcription</keyword>
<dbReference type="PANTHER" id="PTHR47227:SF5">
    <property type="entry name" value="DNA-DIRECTED RNA POLYMERASES I, II, AND III SUBUNIT RPABC2"/>
    <property type="match status" value="1"/>
</dbReference>
<organism evidence="3">
    <name type="scientific">viral metagenome</name>
    <dbReference type="NCBI Taxonomy" id="1070528"/>
    <lineage>
        <taxon>unclassified sequences</taxon>
        <taxon>metagenomes</taxon>
        <taxon>organismal metagenomes</taxon>
    </lineage>
</organism>